<dbReference type="EMBL" id="CP054142">
    <property type="protein sequence ID" value="QTQ13032.1"/>
    <property type="molecule type" value="Genomic_DNA"/>
</dbReference>
<organism evidence="1 2">
    <name type="scientific">Treponema parvum</name>
    <dbReference type="NCBI Taxonomy" id="138851"/>
    <lineage>
        <taxon>Bacteria</taxon>
        <taxon>Pseudomonadati</taxon>
        <taxon>Spirochaetota</taxon>
        <taxon>Spirochaetia</taxon>
        <taxon>Spirochaetales</taxon>
        <taxon>Treponemataceae</taxon>
        <taxon>Treponema</taxon>
    </lineage>
</organism>
<protein>
    <submittedName>
        <fullName evidence="1">Uncharacterized protein</fullName>
    </submittedName>
</protein>
<evidence type="ECO:0000313" key="2">
    <source>
        <dbReference type="Proteomes" id="UP000671908"/>
    </source>
</evidence>
<name>A0A975IDP8_9SPIR</name>
<proteinExistence type="predicted"/>
<dbReference type="AlphaFoldDB" id="A0A975IDP8"/>
<accession>A0A975IDP8</accession>
<reference evidence="1 2" key="1">
    <citation type="journal article" date="2021" name="Microbiol. Resour. Announc.">
        <title>Complete Genome Sequences of Three Human Oral Treponema parvum Isolates.</title>
        <authorList>
            <person name="Zeng H."/>
            <person name="Watt R.M."/>
        </authorList>
    </citation>
    <scope>NUCLEOTIDE SEQUENCE [LARGE SCALE GENOMIC DNA]</scope>
    <source>
        <strain evidence="1 2">ATCC 700770</strain>
    </source>
</reference>
<evidence type="ECO:0000313" key="1">
    <source>
        <dbReference type="EMBL" id="QTQ13032.1"/>
    </source>
</evidence>
<sequence length="204" mass="22334">MKIEAKFTVKSNKLFSADGLTEISISSPVRTEAADACKNTLAVDILKKAEGETTAVKNKFLFIDLPQSFMEISSGAYNETALASLRDFLKAIEKSELNAVIAPQFEDDFDTPSLQADSSDSQGVESFIAAVSHAARRIKDCESVIGFAIPEKLLAGGLGEKSCAAEYISELKKKHEHYIFFAGRNEIERVHCINDVANTDIVMY</sequence>
<dbReference type="RefSeq" id="WP_210119766.1">
    <property type="nucleotide sequence ID" value="NZ_CP054142.1"/>
</dbReference>
<gene>
    <name evidence="1" type="ORF">HRQ91_00370</name>
</gene>
<keyword evidence="2" id="KW-1185">Reference proteome</keyword>
<dbReference type="Proteomes" id="UP000671908">
    <property type="component" value="Chromosome"/>
</dbReference>
<dbReference type="KEGG" id="tpav:HRQ91_00370"/>